<dbReference type="InterPro" id="IPR049121">
    <property type="entry name" value="TdIF1_C"/>
</dbReference>
<protein>
    <recommendedName>
        <fullName evidence="2">TdIF1 C-terminal domain-containing protein</fullName>
    </recommendedName>
</protein>
<dbReference type="PANTHER" id="PTHR23399">
    <property type="entry name" value="DEOXYNUCLEOTIDYLTRANSFERASE TERMINAL-INTERACTING PROTEIN 1"/>
    <property type="match status" value="1"/>
</dbReference>
<evidence type="ECO:0000259" key="2">
    <source>
        <dbReference type="Pfam" id="PF21229"/>
    </source>
</evidence>
<dbReference type="Pfam" id="PF21229">
    <property type="entry name" value="TdIF1_2nd"/>
    <property type="match status" value="1"/>
</dbReference>
<dbReference type="VEuPathDB" id="VectorBase:GPPI006673"/>
<dbReference type="Proteomes" id="UP000092460">
    <property type="component" value="Unassembled WGS sequence"/>
</dbReference>
<dbReference type="EnsemblMetazoa" id="GPPI006673-RA">
    <property type="protein sequence ID" value="GPPI006673-PA"/>
    <property type="gene ID" value="GPPI006673"/>
</dbReference>
<dbReference type="GO" id="GO:0031491">
    <property type="term" value="F:nucleosome binding"/>
    <property type="evidence" value="ECO:0007669"/>
    <property type="project" value="TreeGrafter"/>
</dbReference>
<keyword evidence="4" id="KW-1185">Reference proteome</keyword>
<dbReference type="AlphaFoldDB" id="A0A1B0AS92"/>
<proteinExistence type="predicted"/>
<sequence length="429" mass="48962">MASSGFLVYSMQTNRWINTDFNVVGQFSGLPYVGSQLSRIGQRLASSENFFSRLKQRLQQTCILISKETLPKTSVDMNLEDIRRRVQVTFDQHIGAFSRKFLEKHCRLSLDELHLIWGEEFFSKGIPKRLVIRLLENTVKHFKTQLTKQCGQRHSSQQFSSIPEIVINGVNGTYRPLNKDFDVTYPLQQFYKRPQVGRKVFWDLNSISNSTRFVLETEVNDIFRVGPKRKQRLVSKHAHLIRYLPDAEDRQWLQAESQLDENNADSRILLLSFEQVRDLPNVCKLYRKFKDLDLLADVKSFTVPEFMVKKIRLIFISIQIKSDGAITTVPIKPIDDKENLSEKSLSNAESTPPYNSSSWASSVTSQISSSSLLKTTECSSTSHLNVNKEISETPAKSTPAYSLFNLSHLVFGAHLTNSSTPSCGEQPTL</sequence>
<dbReference type="EMBL" id="JXJN01002694">
    <property type="status" value="NOT_ANNOTATED_CDS"/>
    <property type="molecule type" value="Genomic_DNA"/>
</dbReference>
<feature type="region of interest" description="Disordered" evidence="1">
    <location>
        <begin position="340"/>
        <end position="361"/>
    </location>
</feature>
<feature type="domain" description="TdIF1 C-terminal" evidence="2">
    <location>
        <begin position="211"/>
        <end position="311"/>
    </location>
</feature>
<dbReference type="STRING" id="67801.A0A1B0AS92"/>
<name>A0A1B0AS92_9MUSC</name>
<organism evidence="3 4">
    <name type="scientific">Glossina palpalis gambiensis</name>
    <dbReference type="NCBI Taxonomy" id="67801"/>
    <lineage>
        <taxon>Eukaryota</taxon>
        <taxon>Metazoa</taxon>
        <taxon>Ecdysozoa</taxon>
        <taxon>Arthropoda</taxon>
        <taxon>Hexapoda</taxon>
        <taxon>Insecta</taxon>
        <taxon>Pterygota</taxon>
        <taxon>Neoptera</taxon>
        <taxon>Endopterygota</taxon>
        <taxon>Diptera</taxon>
        <taxon>Brachycera</taxon>
        <taxon>Muscomorpha</taxon>
        <taxon>Hippoboscoidea</taxon>
        <taxon>Glossinidae</taxon>
        <taxon>Glossina</taxon>
    </lineage>
</organism>
<feature type="compositionally biased region" description="Polar residues" evidence="1">
    <location>
        <begin position="342"/>
        <end position="355"/>
    </location>
</feature>
<dbReference type="EMBL" id="JXJN01002693">
    <property type="status" value="NOT_ANNOTATED_CDS"/>
    <property type="molecule type" value="Genomic_DNA"/>
</dbReference>
<dbReference type="GO" id="GO:0005634">
    <property type="term" value="C:nucleus"/>
    <property type="evidence" value="ECO:0007669"/>
    <property type="project" value="TreeGrafter"/>
</dbReference>
<reference evidence="4" key="1">
    <citation type="submission" date="2015-01" db="EMBL/GenBank/DDBJ databases">
        <authorList>
            <person name="Aksoy S."/>
            <person name="Warren W."/>
            <person name="Wilson R.K."/>
        </authorList>
    </citation>
    <scope>NUCLEOTIDE SEQUENCE [LARGE SCALE GENOMIC DNA]</scope>
    <source>
        <strain evidence="4">IAEA</strain>
    </source>
</reference>
<evidence type="ECO:0000256" key="1">
    <source>
        <dbReference type="SAM" id="MobiDB-lite"/>
    </source>
</evidence>
<accession>A0A1B0AS92</accession>
<reference evidence="3" key="2">
    <citation type="submission" date="2020-05" db="UniProtKB">
        <authorList>
            <consortium name="EnsemblMetazoa"/>
        </authorList>
    </citation>
    <scope>IDENTIFICATION</scope>
    <source>
        <strain evidence="3">IAEA</strain>
    </source>
</reference>
<dbReference type="GO" id="GO:0003677">
    <property type="term" value="F:DNA binding"/>
    <property type="evidence" value="ECO:0007669"/>
    <property type="project" value="InterPro"/>
</dbReference>
<dbReference type="InterPro" id="IPR026064">
    <property type="entry name" value="TdIF1"/>
</dbReference>
<evidence type="ECO:0000313" key="4">
    <source>
        <dbReference type="Proteomes" id="UP000092460"/>
    </source>
</evidence>
<evidence type="ECO:0000313" key="3">
    <source>
        <dbReference type="EnsemblMetazoa" id="GPPI006673-PA"/>
    </source>
</evidence>
<dbReference type="PANTHER" id="PTHR23399:SF2">
    <property type="entry name" value="DEOXYNUCLEOTIDYLTRANSFERASE TERMINAL-INTERACTING PROTEIN 1"/>
    <property type="match status" value="1"/>
</dbReference>